<sequence length="41" mass="4848">MILSVLLARTMGQGRLELLYLKQCLELRPELRLNHNLQDVR</sequence>
<reference evidence="1" key="1">
    <citation type="submission" date="2022-03" db="EMBL/GenBank/DDBJ databases">
        <authorList>
            <person name="Sayadi A."/>
        </authorList>
    </citation>
    <scope>NUCLEOTIDE SEQUENCE</scope>
</reference>
<evidence type="ECO:0000313" key="2">
    <source>
        <dbReference type="Proteomes" id="UP001152888"/>
    </source>
</evidence>
<organism evidence="1 2">
    <name type="scientific">Acanthoscelides obtectus</name>
    <name type="common">Bean weevil</name>
    <name type="synonym">Bruchus obtectus</name>
    <dbReference type="NCBI Taxonomy" id="200917"/>
    <lineage>
        <taxon>Eukaryota</taxon>
        <taxon>Metazoa</taxon>
        <taxon>Ecdysozoa</taxon>
        <taxon>Arthropoda</taxon>
        <taxon>Hexapoda</taxon>
        <taxon>Insecta</taxon>
        <taxon>Pterygota</taxon>
        <taxon>Neoptera</taxon>
        <taxon>Endopterygota</taxon>
        <taxon>Coleoptera</taxon>
        <taxon>Polyphaga</taxon>
        <taxon>Cucujiformia</taxon>
        <taxon>Chrysomeloidea</taxon>
        <taxon>Chrysomelidae</taxon>
        <taxon>Bruchinae</taxon>
        <taxon>Bruchini</taxon>
        <taxon>Acanthoscelides</taxon>
    </lineage>
</organism>
<dbReference type="Proteomes" id="UP001152888">
    <property type="component" value="Unassembled WGS sequence"/>
</dbReference>
<keyword evidence="2" id="KW-1185">Reference proteome</keyword>
<evidence type="ECO:0000313" key="1">
    <source>
        <dbReference type="EMBL" id="CAH2009512.1"/>
    </source>
</evidence>
<comment type="caution">
    <text evidence="1">The sequence shown here is derived from an EMBL/GenBank/DDBJ whole genome shotgun (WGS) entry which is preliminary data.</text>
</comment>
<name>A0A9P0M5F3_ACAOB</name>
<proteinExistence type="predicted"/>
<dbReference type="EMBL" id="CAKOFQ010007886">
    <property type="protein sequence ID" value="CAH2009512.1"/>
    <property type="molecule type" value="Genomic_DNA"/>
</dbReference>
<gene>
    <name evidence="1" type="ORF">ACAOBT_LOCUS30913</name>
</gene>
<accession>A0A9P0M5F3</accession>
<protein>
    <submittedName>
        <fullName evidence="1">Uncharacterized protein</fullName>
    </submittedName>
</protein>
<dbReference type="AlphaFoldDB" id="A0A9P0M5F3"/>